<feature type="region of interest" description="Disordered" evidence="1">
    <location>
        <begin position="23"/>
        <end position="63"/>
    </location>
</feature>
<name>D8QJ38_SCHCM</name>
<evidence type="ECO:0000256" key="1">
    <source>
        <dbReference type="SAM" id="MobiDB-lite"/>
    </source>
</evidence>
<keyword evidence="3" id="KW-1185">Reference proteome</keyword>
<dbReference type="AlphaFoldDB" id="D8QJ38"/>
<dbReference type="Proteomes" id="UP000007431">
    <property type="component" value="Unassembled WGS sequence"/>
</dbReference>
<protein>
    <submittedName>
        <fullName evidence="2">Expressed protein</fullName>
    </submittedName>
</protein>
<proteinExistence type="predicted"/>
<feature type="compositionally biased region" description="Basic and acidic residues" evidence="1">
    <location>
        <begin position="28"/>
        <end position="45"/>
    </location>
</feature>
<sequence>MKPAKEPYEARKGEKAVVAYRQRINQTDMEKHNRSTDRDSKETVKTRQRAKSFTAAERGSGRG</sequence>
<reference evidence="2 3" key="1">
    <citation type="journal article" date="2010" name="Nat. Biotechnol.">
        <title>Genome sequence of the model mushroom Schizophyllum commune.</title>
        <authorList>
            <person name="Ohm R.A."/>
            <person name="de Jong J.F."/>
            <person name="Lugones L.G."/>
            <person name="Aerts A."/>
            <person name="Kothe E."/>
            <person name="Stajich J.E."/>
            <person name="de Vries R.P."/>
            <person name="Record E."/>
            <person name="Levasseur A."/>
            <person name="Baker S.E."/>
            <person name="Bartholomew K.A."/>
            <person name="Coutinho P.M."/>
            <person name="Erdmann S."/>
            <person name="Fowler T.J."/>
            <person name="Gathman A.C."/>
            <person name="Lombard V."/>
            <person name="Henrissat B."/>
            <person name="Knabe N."/>
            <person name="Kuees U."/>
            <person name="Lilly W.W."/>
            <person name="Lindquist E."/>
            <person name="Lucas S."/>
            <person name="Magnuson J.K."/>
            <person name="Piumi F."/>
            <person name="Raudaskoski M."/>
            <person name="Salamov A."/>
            <person name="Schmutz J."/>
            <person name="Schwarze F.W.M.R."/>
            <person name="vanKuyk P.A."/>
            <person name="Horton J.S."/>
            <person name="Grigoriev I.V."/>
            <person name="Woesten H.A.B."/>
        </authorList>
    </citation>
    <scope>NUCLEOTIDE SEQUENCE [LARGE SCALE GENOMIC DNA]</scope>
    <source>
        <strain evidence="3">H4-8 / FGSC 9210</strain>
    </source>
</reference>
<gene>
    <name evidence="2" type="ORF">SCHCODRAFT_12196</name>
</gene>
<accession>D8QJ38</accession>
<evidence type="ECO:0000313" key="3">
    <source>
        <dbReference type="Proteomes" id="UP000007431"/>
    </source>
</evidence>
<dbReference type="InParanoid" id="D8QJ38"/>
<dbReference type="HOGENOM" id="CLU_2887080_0_0_1"/>
<dbReference type="EMBL" id="GL377313">
    <property type="protein sequence ID" value="EFI92153.1"/>
    <property type="molecule type" value="Genomic_DNA"/>
</dbReference>
<evidence type="ECO:0000313" key="2">
    <source>
        <dbReference type="EMBL" id="EFI92153.1"/>
    </source>
</evidence>
<dbReference type="VEuPathDB" id="FungiDB:SCHCODRAFT_02673253"/>
<organism evidence="3">
    <name type="scientific">Schizophyllum commune (strain H4-8 / FGSC 9210)</name>
    <name type="common">Split gill fungus</name>
    <dbReference type="NCBI Taxonomy" id="578458"/>
    <lineage>
        <taxon>Eukaryota</taxon>
        <taxon>Fungi</taxon>
        <taxon>Dikarya</taxon>
        <taxon>Basidiomycota</taxon>
        <taxon>Agaricomycotina</taxon>
        <taxon>Agaricomycetes</taxon>
        <taxon>Agaricomycetidae</taxon>
        <taxon>Agaricales</taxon>
        <taxon>Schizophyllaceae</taxon>
        <taxon>Schizophyllum</taxon>
    </lineage>
</organism>